<dbReference type="EMBL" id="PEBJ01000001">
    <property type="protein sequence ID" value="PJM77625.1"/>
    <property type="molecule type" value="Genomic_DNA"/>
</dbReference>
<comment type="caution">
    <text evidence="2">The sequence shown here is derived from an EMBL/GenBank/DDBJ whole genome shotgun (WGS) entry which is preliminary data.</text>
</comment>
<reference evidence="3" key="1">
    <citation type="submission" date="2017-10" db="EMBL/GenBank/DDBJ databases">
        <title>Draft genome sequences of strains TRE 1, TRE 9, TRE H and TRI 7, isolated from tamarins, belonging to four potential novel Bifidobacterium species.</title>
        <authorList>
            <person name="Mattarelli P."/>
            <person name="Modesto M."/>
            <person name="Puglisi E."/>
            <person name="Morelli L."/>
            <person name="Bonetti A."/>
            <person name="Spezio C."/>
            <person name="Sandri C."/>
        </authorList>
    </citation>
    <scope>NUCLEOTIDE SEQUENCE [LARGE SCALE GENOMIC DNA]</scope>
    <source>
        <strain evidence="3">TREH</strain>
    </source>
</reference>
<organism evidence="2 3">
    <name type="scientific">Bifidobacterium felsineum</name>
    <dbReference type="NCBI Taxonomy" id="2045440"/>
    <lineage>
        <taxon>Bacteria</taxon>
        <taxon>Bacillati</taxon>
        <taxon>Actinomycetota</taxon>
        <taxon>Actinomycetes</taxon>
        <taxon>Bifidobacteriales</taxon>
        <taxon>Bifidobacteriaceae</taxon>
        <taxon>Bifidobacterium</taxon>
    </lineage>
</organism>
<dbReference type="AlphaFoldDB" id="A0A2M9HLC6"/>
<protein>
    <recommendedName>
        <fullName evidence="1">Helix-turn-helix domain-containing protein</fullName>
    </recommendedName>
</protein>
<name>A0A2M9HLC6_9BIFI</name>
<dbReference type="SUPFAM" id="SSF46955">
    <property type="entry name" value="Putative DNA-binding domain"/>
    <property type="match status" value="1"/>
</dbReference>
<evidence type="ECO:0000259" key="1">
    <source>
        <dbReference type="Pfam" id="PF12728"/>
    </source>
</evidence>
<evidence type="ECO:0000313" key="3">
    <source>
        <dbReference type="Proteomes" id="UP000229239"/>
    </source>
</evidence>
<accession>A0A2M9HLC6</accession>
<dbReference type="Gene3D" id="1.10.1660.10">
    <property type="match status" value="1"/>
</dbReference>
<dbReference type="Proteomes" id="UP000229239">
    <property type="component" value="Unassembled WGS sequence"/>
</dbReference>
<sequence length="150" mass="16951">MVTTRPPLSHTKGTVNIMASSELTTAQVAEILGIAPRAVRRLQERGELHGRKNKGLLYFSKEQIEAYAKMTQDKRPATPTKHWGTAPKSENDDFQILMNTISAQQQALLKHQLQIIEETEKMLHQQILAYGDLLSHLLPDHQTTAEKTEE</sequence>
<dbReference type="InterPro" id="IPR041657">
    <property type="entry name" value="HTH_17"/>
</dbReference>
<feature type="domain" description="Helix-turn-helix" evidence="1">
    <location>
        <begin position="23"/>
        <end position="69"/>
    </location>
</feature>
<gene>
    <name evidence="2" type="ORF">CSQ86_00610</name>
</gene>
<dbReference type="OrthoDB" id="5074901at2"/>
<dbReference type="InterPro" id="IPR009061">
    <property type="entry name" value="DNA-bd_dom_put_sf"/>
</dbReference>
<dbReference type="Pfam" id="PF12728">
    <property type="entry name" value="HTH_17"/>
    <property type="match status" value="1"/>
</dbReference>
<keyword evidence="3" id="KW-1185">Reference proteome</keyword>
<evidence type="ECO:0000313" key="2">
    <source>
        <dbReference type="EMBL" id="PJM77625.1"/>
    </source>
</evidence>
<proteinExistence type="predicted"/>